<keyword evidence="1" id="KW-0808">Transferase</keyword>
<organism evidence="1 2">
    <name type="scientific">Microbacterium testaceum (strain StLB037)</name>
    <dbReference type="NCBI Taxonomy" id="979556"/>
    <lineage>
        <taxon>Bacteria</taxon>
        <taxon>Bacillati</taxon>
        <taxon>Actinomycetota</taxon>
        <taxon>Actinomycetes</taxon>
        <taxon>Micrococcales</taxon>
        <taxon>Microbacteriaceae</taxon>
        <taxon>Microbacterium</taxon>
    </lineage>
</organism>
<keyword evidence="1" id="KW-0456">Lyase</keyword>
<dbReference type="eggNOG" id="COG0115">
    <property type="taxonomic scope" value="Bacteria"/>
</dbReference>
<sequence length="259" mass="28062">MGATFPVISIDGRPASVEALVRPALVNDGHFTAMQVRNGATRGLERHLRRLSAAHAELYGSELDAALVRDRMRVAVADQPDCYLRVTLYEESPGRPRVMTVVRPPVDATDAPQALFPVPYVRPFAHIKHVGAFAQIRYGEQAVREGFDDALLVGPDGRISETTIANIGFFDEDGVVWPDGPSLHGITWQLLDEQLAARGHPARCAPITLDTVTRFTGAFTANSIGVSAVSRIGPRELPAAPHAVADLTALYSAVPWDRL</sequence>
<reference key="2">
    <citation type="submission" date="2011-02" db="EMBL/GenBank/DDBJ databases">
        <title>Genome sequence of Microbacterium testaceum StLB037.</title>
        <authorList>
            <person name="Morohoshi T."/>
            <person name="Wang W.Z."/>
            <person name="Someya N."/>
            <person name="Ikeda T."/>
        </authorList>
    </citation>
    <scope>NUCLEOTIDE SEQUENCE</scope>
    <source>
        <strain>StLB037</strain>
    </source>
</reference>
<accession>E8NDB2</accession>
<dbReference type="Gene3D" id="3.30.470.10">
    <property type="match status" value="1"/>
</dbReference>
<evidence type="ECO:0000313" key="1">
    <source>
        <dbReference type="EMBL" id="BAJ74970.1"/>
    </source>
</evidence>
<dbReference type="SUPFAM" id="SSF56752">
    <property type="entry name" value="D-aminoacid aminotransferase-like PLP-dependent enzymes"/>
    <property type="match status" value="1"/>
</dbReference>
<dbReference type="AlphaFoldDB" id="E8NDB2"/>
<dbReference type="EMBL" id="AP012052">
    <property type="protein sequence ID" value="BAJ74970.1"/>
    <property type="molecule type" value="Genomic_DNA"/>
</dbReference>
<dbReference type="GO" id="GO:0008483">
    <property type="term" value="F:transaminase activity"/>
    <property type="evidence" value="ECO:0007669"/>
    <property type="project" value="UniProtKB-KW"/>
</dbReference>
<dbReference type="Pfam" id="PF01063">
    <property type="entry name" value="Aminotran_4"/>
    <property type="match status" value="1"/>
</dbReference>
<dbReference type="InterPro" id="IPR043132">
    <property type="entry name" value="BCAT-like_C"/>
</dbReference>
<dbReference type="OrthoDB" id="8912228at2"/>
<proteinExistence type="predicted"/>
<dbReference type="HOGENOM" id="CLU_070540_0_0_11"/>
<dbReference type="Gene3D" id="3.20.10.10">
    <property type="entry name" value="D-amino Acid Aminotransferase, subunit A, domain 2"/>
    <property type="match status" value="1"/>
</dbReference>
<dbReference type="KEGG" id="mts:MTES_2006"/>
<dbReference type="InterPro" id="IPR036038">
    <property type="entry name" value="Aminotransferase-like"/>
</dbReference>
<dbReference type="NCBIfam" id="NF006734">
    <property type="entry name" value="PRK09266.1"/>
    <property type="match status" value="1"/>
</dbReference>
<reference evidence="1 2" key="1">
    <citation type="journal article" date="2011" name="J. Bacteriol.">
        <title>Genome sequence of Microbacterium testaceum StLB037, an N-acylhomoserine lactone-degrading bacterium isolated from potato leaves.</title>
        <authorList>
            <person name="Morohoshi T."/>
            <person name="Wang W.-Z."/>
            <person name="Someya N."/>
            <person name="Ikeda T."/>
        </authorList>
    </citation>
    <scope>NUCLEOTIDE SEQUENCE [LARGE SCALE GENOMIC DNA]</scope>
    <source>
        <strain evidence="1 2">StLB037</strain>
    </source>
</reference>
<dbReference type="Proteomes" id="UP000008975">
    <property type="component" value="Chromosome"/>
</dbReference>
<name>E8NDB2_MICTS</name>
<protein>
    <submittedName>
        <fullName evidence="1">Branched-chain amino acid aminotransferase/4-amino-4-deoxychorismate lyase</fullName>
    </submittedName>
</protein>
<dbReference type="RefSeq" id="WP_013585095.1">
    <property type="nucleotide sequence ID" value="NC_015125.1"/>
</dbReference>
<keyword evidence="1" id="KW-0032">Aminotransferase</keyword>
<gene>
    <name evidence="1" type="ordered locus">MTES_2006</name>
</gene>
<dbReference type="GO" id="GO:0016829">
    <property type="term" value="F:lyase activity"/>
    <property type="evidence" value="ECO:0007669"/>
    <property type="project" value="UniProtKB-KW"/>
</dbReference>
<dbReference type="InterPro" id="IPR043131">
    <property type="entry name" value="BCAT-like_N"/>
</dbReference>
<dbReference type="InterPro" id="IPR001544">
    <property type="entry name" value="Aminotrans_IV"/>
</dbReference>
<dbReference type="STRING" id="979556.MTES_2006"/>
<evidence type="ECO:0000313" key="2">
    <source>
        <dbReference type="Proteomes" id="UP000008975"/>
    </source>
</evidence>